<dbReference type="GO" id="GO:0098796">
    <property type="term" value="C:membrane protein complex"/>
    <property type="evidence" value="ECO:0007669"/>
    <property type="project" value="UniProtKB-ARBA"/>
</dbReference>
<proteinExistence type="predicted"/>
<dbReference type="InterPro" id="IPR017911">
    <property type="entry name" value="MacB-like_ATP-bd"/>
</dbReference>
<dbReference type="InterPro" id="IPR017871">
    <property type="entry name" value="ABC_transporter-like_CS"/>
</dbReference>
<dbReference type="InterPro" id="IPR015854">
    <property type="entry name" value="ABC_transpr_LolD-like"/>
</dbReference>
<dbReference type="GO" id="GO:0005886">
    <property type="term" value="C:plasma membrane"/>
    <property type="evidence" value="ECO:0007669"/>
    <property type="project" value="TreeGrafter"/>
</dbReference>
<dbReference type="GO" id="GO:0022857">
    <property type="term" value="F:transmembrane transporter activity"/>
    <property type="evidence" value="ECO:0007669"/>
    <property type="project" value="UniProtKB-ARBA"/>
</dbReference>
<dbReference type="Pfam" id="PF00005">
    <property type="entry name" value="ABC_tran"/>
    <property type="match status" value="1"/>
</dbReference>
<protein>
    <submittedName>
        <fullName evidence="5">ABC transporter ATP-binding protein</fullName>
    </submittedName>
</protein>
<dbReference type="CDD" id="cd03255">
    <property type="entry name" value="ABC_MJ0796_LolCDE_FtsE"/>
    <property type="match status" value="1"/>
</dbReference>
<dbReference type="InterPro" id="IPR027417">
    <property type="entry name" value="P-loop_NTPase"/>
</dbReference>
<dbReference type="InterPro" id="IPR003439">
    <property type="entry name" value="ABC_transporter-like_ATP-bd"/>
</dbReference>
<dbReference type="PANTHER" id="PTHR24220:SF86">
    <property type="entry name" value="ABC TRANSPORTER ABCH.1"/>
    <property type="match status" value="1"/>
</dbReference>
<dbReference type="SMART" id="SM00382">
    <property type="entry name" value="AAA"/>
    <property type="match status" value="1"/>
</dbReference>
<dbReference type="PANTHER" id="PTHR24220">
    <property type="entry name" value="IMPORT ATP-BINDING PROTEIN"/>
    <property type="match status" value="1"/>
</dbReference>
<dbReference type="GO" id="GO:0016887">
    <property type="term" value="F:ATP hydrolysis activity"/>
    <property type="evidence" value="ECO:0007669"/>
    <property type="project" value="InterPro"/>
</dbReference>
<dbReference type="SUPFAM" id="SSF52540">
    <property type="entry name" value="P-loop containing nucleoside triphosphate hydrolases"/>
    <property type="match status" value="1"/>
</dbReference>
<feature type="domain" description="ABC transporter" evidence="4">
    <location>
        <begin position="4"/>
        <end position="226"/>
    </location>
</feature>
<evidence type="ECO:0000259" key="4">
    <source>
        <dbReference type="PROSITE" id="PS50893"/>
    </source>
</evidence>
<organism evidence="5">
    <name type="scientific">candidate division WOR-3 bacterium</name>
    <dbReference type="NCBI Taxonomy" id="2052148"/>
    <lineage>
        <taxon>Bacteria</taxon>
        <taxon>Bacteria division WOR-3</taxon>
    </lineage>
</organism>
<evidence type="ECO:0000313" key="5">
    <source>
        <dbReference type="EMBL" id="HHF57890.1"/>
    </source>
</evidence>
<keyword evidence="3 5" id="KW-0067">ATP-binding</keyword>
<dbReference type="PROSITE" id="PS50893">
    <property type="entry name" value="ABC_TRANSPORTER_2"/>
    <property type="match status" value="1"/>
</dbReference>
<comment type="caution">
    <text evidence="5">The sequence shown here is derived from an EMBL/GenBank/DDBJ whole genome shotgun (WGS) entry which is preliminary data.</text>
</comment>
<gene>
    <name evidence="5" type="ORF">ENL41_00520</name>
</gene>
<keyword evidence="1" id="KW-0813">Transport</keyword>
<evidence type="ECO:0000256" key="2">
    <source>
        <dbReference type="ARBA" id="ARBA00022741"/>
    </source>
</evidence>
<evidence type="ECO:0000256" key="3">
    <source>
        <dbReference type="ARBA" id="ARBA00022840"/>
    </source>
</evidence>
<dbReference type="Proteomes" id="UP000886014">
    <property type="component" value="Unassembled WGS sequence"/>
</dbReference>
<dbReference type="FunFam" id="3.40.50.300:FF:000032">
    <property type="entry name" value="Export ABC transporter ATP-binding protein"/>
    <property type="match status" value="1"/>
</dbReference>
<dbReference type="Gene3D" id="3.40.50.300">
    <property type="entry name" value="P-loop containing nucleotide triphosphate hydrolases"/>
    <property type="match status" value="1"/>
</dbReference>
<accession>A0A7C5DZM7</accession>
<dbReference type="AlphaFoldDB" id="A0A7C5DZM7"/>
<dbReference type="EMBL" id="DRTV01000040">
    <property type="protein sequence ID" value="HHF57890.1"/>
    <property type="molecule type" value="Genomic_DNA"/>
</dbReference>
<dbReference type="PROSITE" id="PS00211">
    <property type="entry name" value="ABC_TRANSPORTER_1"/>
    <property type="match status" value="1"/>
</dbReference>
<dbReference type="GO" id="GO:0005524">
    <property type="term" value="F:ATP binding"/>
    <property type="evidence" value="ECO:0007669"/>
    <property type="project" value="UniProtKB-KW"/>
</dbReference>
<dbReference type="InterPro" id="IPR003593">
    <property type="entry name" value="AAA+_ATPase"/>
</dbReference>
<sequence length="226" mass="25390">MIVIELKDIEKIYVSGKYRVKALRGIDLQISKGEFTAVVGPSGSGKTTLLNIMGCIDLPTRGSVILHGEELQTKKPEELALLRRNYFGFIFQSFNLIPVLTVYENVEIALKLRYKNLQKKEREKRILSILEAVGLSDKWNMKPLELSGGEQQRVSIARALVKDPEFVLADEPTANLDSETGKSIVELMRKLNAEKGVTFVFSTHDPLIVEHAKRIIKLRDGKVVGE</sequence>
<keyword evidence="2" id="KW-0547">Nucleotide-binding</keyword>
<name>A0A7C5DZM7_UNCW3</name>
<reference evidence="5" key="1">
    <citation type="journal article" date="2020" name="mSystems">
        <title>Genome- and Community-Level Interaction Insights into Carbon Utilization and Element Cycling Functions of Hydrothermarchaeota in Hydrothermal Sediment.</title>
        <authorList>
            <person name="Zhou Z."/>
            <person name="Liu Y."/>
            <person name="Xu W."/>
            <person name="Pan J."/>
            <person name="Luo Z.H."/>
            <person name="Li M."/>
        </authorList>
    </citation>
    <scope>NUCLEOTIDE SEQUENCE [LARGE SCALE GENOMIC DNA]</scope>
    <source>
        <strain evidence="5">HyVt-94</strain>
    </source>
</reference>
<evidence type="ECO:0000256" key="1">
    <source>
        <dbReference type="ARBA" id="ARBA00022448"/>
    </source>
</evidence>